<dbReference type="Pfam" id="PF02518">
    <property type="entry name" value="HATPase_c"/>
    <property type="match status" value="1"/>
</dbReference>
<keyword evidence="11" id="KW-0175">Coiled coil</keyword>
<feature type="domain" description="Response regulatory" evidence="15">
    <location>
        <begin position="709"/>
        <end position="824"/>
    </location>
</feature>
<keyword evidence="5 16" id="KW-0418">Kinase</keyword>
<feature type="repeat" description="TPR" evidence="10">
    <location>
        <begin position="216"/>
        <end position="249"/>
    </location>
</feature>
<dbReference type="InterPro" id="IPR001789">
    <property type="entry name" value="Sig_transdc_resp-reg_receiver"/>
</dbReference>
<protein>
    <recommendedName>
        <fullName evidence="2">histidine kinase</fullName>
        <ecNumber evidence="2">2.7.13.3</ecNumber>
    </recommendedName>
</protein>
<dbReference type="CDD" id="cd17574">
    <property type="entry name" value="REC_OmpR"/>
    <property type="match status" value="1"/>
</dbReference>
<dbReference type="InterPro" id="IPR005467">
    <property type="entry name" value="His_kinase_dom"/>
</dbReference>
<dbReference type="AlphaFoldDB" id="D1PZI8"/>
<dbReference type="HOGENOM" id="CLU_013213_0_0_10"/>
<comment type="catalytic activity">
    <reaction evidence="1">
        <text>ATP + protein L-histidine = ADP + protein N-phospho-L-histidine.</text>
        <dbReference type="EC" id="2.7.13.3"/>
    </reaction>
</comment>
<dbReference type="Gene3D" id="1.10.287.130">
    <property type="match status" value="1"/>
</dbReference>
<evidence type="ECO:0000256" key="5">
    <source>
        <dbReference type="ARBA" id="ARBA00022777"/>
    </source>
</evidence>
<feature type="transmembrane region" description="Helical" evidence="12">
    <location>
        <begin position="407"/>
        <end position="433"/>
    </location>
</feature>
<evidence type="ECO:0000313" key="17">
    <source>
        <dbReference type="Proteomes" id="UP000003160"/>
    </source>
</evidence>
<dbReference type="SUPFAM" id="SSF48452">
    <property type="entry name" value="TPR-like"/>
    <property type="match status" value="2"/>
</dbReference>
<sequence length="959" mass="109199">MMKATDHDMKSPTTSFSNKNIISERLKWRVVSFLLLFSVIIVSCRKAPKVSYTQAQKDKIENEMKSLEAISDREKRFQQYKLQDNKLGMMIGYRYLGLAYRNSTQFDEAIQAHREEYNLAVELKDTVELVIALNNIGTNFRRVGALDEASTYHYKALMLSDQYQGDSSFVARKNRVISLNGLGNVHLTLGNTEVADSAFRLALKGEEQLGSKLGQAINYANLGSLLEKENKIDSARLYFKKSLKLNREAGSELGEALCQLDLGELEEKDQAWDQAVRRYEKAYQILKNIDDSWHWLNAVFALIDFYISQDNYAQAGQYIAEAKPVVKQLGSFEYLTRLYHAEYMLSQKQGDSRRALESYVKSQMYKDSLMGETKTRRIQNLRLEYERKNKQREMMAVRQKMKQEKTFGTLVLISSICILLFCIAVIGFLWYVIRIRSKNHKMMVQIERIKDSFYTNLTHEFRTPLTIILGFSKQIADGSLVDRDELKKAGELMHRQGSGLLDLINQLLEIAKLKSGTVQLDYHHQDIIAYIRMITESHQALAKAKHVELMYMPDQTTLMMDFVPNYVIKVVRNLISNAIKFTPKNGRIKVITQVEHNFFQLQVVDNGKGIPAEDLPYIFDLFYQAGRSSAEVGNGVGLAMIKQLVDMMDGTLTVESEVGKGSTFTVRLPLKTVKQVSPTNAPEEHNPALPCTEPVEENVDTEVNEERASVLIVEDNTDVAHYIGMQLNRDYNLFFAHDGAEGLDKAKDLMPDIILTDMMMPVKDGLALCRDIKSSDVLNHIPVIMITARCNDADKLSGLEAGADAYLEKPFSADELKVRIKNLIERNENLSRKYALSSQTDINNMSDLSTVNQAFLHKFIDVVYAHMADRTTDAESIASDLCMTSKQLRTKIYAITGDNTSVYIQKIRMEKAKRLLKSEQNSSIGDIAMKCGFEDVSYFSRAFKKLYGITPSQHRRQPL</sequence>
<dbReference type="Proteomes" id="UP000003160">
    <property type="component" value="Unassembled WGS sequence"/>
</dbReference>
<dbReference type="InterPro" id="IPR036890">
    <property type="entry name" value="HATPase_C_sf"/>
</dbReference>
<evidence type="ECO:0000256" key="3">
    <source>
        <dbReference type="ARBA" id="ARBA00022553"/>
    </source>
</evidence>
<keyword evidence="12" id="KW-1133">Transmembrane helix</keyword>
<feature type="coiled-coil region" evidence="11">
    <location>
        <begin position="813"/>
        <end position="840"/>
    </location>
</feature>
<evidence type="ECO:0000256" key="10">
    <source>
        <dbReference type="PROSITE-ProRule" id="PRU00339"/>
    </source>
</evidence>
<dbReference type="PROSITE" id="PS50110">
    <property type="entry name" value="RESPONSE_REGULATORY"/>
    <property type="match status" value="1"/>
</dbReference>
<evidence type="ECO:0000256" key="8">
    <source>
        <dbReference type="ARBA" id="ARBA00023163"/>
    </source>
</evidence>
<dbReference type="PANTHER" id="PTHR43547">
    <property type="entry name" value="TWO-COMPONENT HISTIDINE KINASE"/>
    <property type="match status" value="1"/>
</dbReference>
<dbReference type="CDD" id="cd00075">
    <property type="entry name" value="HATPase"/>
    <property type="match status" value="1"/>
</dbReference>
<dbReference type="Gene3D" id="3.40.50.2300">
    <property type="match status" value="1"/>
</dbReference>
<dbReference type="InterPro" id="IPR018062">
    <property type="entry name" value="HTH_AraC-typ_CS"/>
</dbReference>
<dbReference type="eggNOG" id="COG0745">
    <property type="taxonomic scope" value="Bacteria"/>
</dbReference>
<proteinExistence type="predicted"/>
<dbReference type="GO" id="GO:0043565">
    <property type="term" value="F:sequence-specific DNA binding"/>
    <property type="evidence" value="ECO:0007669"/>
    <property type="project" value="InterPro"/>
</dbReference>
<dbReference type="eggNOG" id="COG2205">
    <property type="taxonomic scope" value="Bacteria"/>
</dbReference>
<dbReference type="SUPFAM" id="SSF55874">
    <property type="entry name" value="ATPase domain of HSP90 chaperone/DNA topoisomerase II/histidine kinase"/>
    <property type="match status" value="1"/>
</dbReference>
<dbReference type="Pfam" id="PF00512">
    <property type="entry name" value="HisKA"/>
    <property type="match status" value="1"/>
</dbReference>
<evidence type="ECO:0000256" key="2">
    <source>
        <dbReference type="ARBA" id="ARBA00012438"/>
    </source>
</evidence>
<dbReference type="InterPro" id="IPR011990">
    <property type="entry name" value="TPR-like_helical_dom_sf"/>
</dbReference>
<dbReference type="Gene3D" id="1.25.40.10">
    <property type="entry name" value="Tetratricopeptide repeat domain"/>
    <property type="match status" value="2"/>
</dbReference>
<dbReference type="EMBL" id="ACKS01000085">
    <property type="protein sequence ID" value="EFA43146.1"/>
    <property type="molecule type" value="Genomic_DNA"/>
</dbReference>
<keyword evidence="17" id="KW-1185">Reference proteome</keyword>
<dbReference type="PROSITE" id="PS00041">
    <property type="entry name" value="HTH_ARAC_FAMILY_1"/>
    <property type="match status" value="1"/>
</dbReference>
<keyword evidence="6" id="KW-0805">Transcription regulation</keyword>
<dbReference type="InterPro" id="IPR018060">
    <property type="entry name" value="HTH_AraC"/>
</dbReference>
<feature type="modified residue" description="4-aspartylphosphate" evidence="9">
    <location>
        <position position="757"/>
    </location>
</feature>
<dbReference type="SUPFAM" id="SSF52172">
    <property type="entry name" value="CheY-like"/>
    <property type="match status" value="1"/>
</dbReference>
<evidence type="ECO:0000256" key="11">
    <source>
        <dbReference type="SAM" id="Coils"/>
    </source>
</evidence>
<dbReference type="PROSITE" id="PS50005">
    <property type="entry name" value="TPR"/>
    <property type="match status" value="1"/>
</dbReference>
<comment type="caution">
    <text evidence="16">The sequence shown here is derived from an EMBL/GenBank/DDBJ whole genome shotgun (WGS) entry which is preliminary data.</text>
</comment>
<evidence type="ECO:0000259" key="13">
    <source>
        <dbReference type="PROSITE" id="PS01124"/>
    </source>
</evidence>
<dbReference type="InterPro" id="IPR011006">
    <property type="entry name" value="CheY-like_superfamily"/>
</dbReference>
<dbReference type="SMART" id="SM00342">
    <property type="entry name" value="HTH_ARAC"/>
    <property type="match status" value="1"/>
</dbReference>
<dbReference type="CDD" id="cd00082">
    <property type="entry name" value="HisKA"/>
    <property type="match status" value="1"/>
</dbReference>
<evidence type="ECO:0000256" key="12">
    <source>
        <dbReference type="SAM" id="Phobius"/>
    </source>
</evidence>
<evidence type="ECO:0000256" key="6">
    <source>
        <dbReference type="ARBA" id="ARBA00023015"/>
    </source>
</evidence>
<dbReference type="GO" id="GO:0003700">
    <property type="term" value="F:DNA-binding transcription factor activity"/>
    <property type="evidence" value="ECO:0007669"/>
    <property type="project" value="InterPro"/>
</dbReference>
<evidence type="ECO:0000259" key="15">
    <source>
        <dbReference type="PROSITE" id="PS50110"/>
    </source>
</evidence>
<keyword evidence="7" id="KW-0238">DNA-binding</keyword>
<dbReference type="PRINTS" id="PR00344">
    <property type="entry name" value="BCTRLSENSOR"/>
</dbReference>
<dbReference type="SMART" id="SM00448">
    <property type="entry name" value="REC"/>
    <property type="match status" value="1"/>
</dbReference>
<evidence type="ECO:0000256" key="7">
    <source>
        <dbReference type="ARBA" id="ARBA00023125"/>
    </source>
</evidence>
<keyword evidence="3 9" id="KW-0597">Phosphoprotein</keyword>
<dbReference type="EC" id="2.7.13.3" evidence="2"/>
<dbReference type="Pfam" id="PF00072">
    <property type="entry name" value="Response_reg"/>
    <property type="match status" value="1"/>
</dbReference>
<dbReference type="SMART" id="SM00388">
    <property type="entry name" value="HisKA"/>
    <property type="match status" value="1"/>
</dbReference>
<gene>
    <name evidence="16" type="ORF">HMPREF0645_2373</name>
</gene>
<dbReference type="InterPro" id="IPR004358">
    <property type="entry name" value="Sig_transdc_His_kin-like_C"/>
</dbReference>
<keyword evidence="12" id="KW-0812">Transmembrane</keyword>
<accession>D1PZI8</accession>
<dbReference type="InterPro" id="IPR003594">
    <property type="entry name" value="HATPase_dom"/>
</dbReference>
<evidence type="ECO:0000259" key="14">
    <source>
        <dbReference type="PROSITE" id="PS50109"/>
    </source>
</evidence>
<dbReference type="Gene3D" id="3.30.565.10">
    <property type="entry name" value="Histidine kinase-like ATPase, C-terminal domain"/>
    <property type="match status" value="1"/>
</dbReference>
<keyword evidence="8" id="KW-0804">Transcription</keyword>
<dbReference type="PROSITE" id="PS01124">
    <property type="entry name" value="HTH_ARAC_FAMILY_2"/>
    <property type="match status" value="1"/>
</dbReference>
<feature type="domain" description="Histidine kinase" evidence="14">
    <location>
        <begin position="456"/>
        <end position="672"/>
    </location>
</feature>
<dbReference type="SUPFAM" id="SSF47384">
    <property type="entry name" value="Homodimeric domain of signal transducing histidine kinase"/>
    <property type="match status" value="1"/>
</dbReference>
<dbReference type="InterPro" id="IPR036097">
    <property type="entry name" value="HisK_dim/P_sf"/>
</dbReference>
<dbReference type="InterPro" id="IPR009057">
    <property type="entry name" value="Homeodomain-like_sf"/>
</dbReference>
<dbReference type="SUPFAM" id="SSF46689">
    <property type="entry name" value="Homeodomain-like"/>
    <property type="match status" value="1"/>
</dbReference>
<reference evidence="16 17" key="1">
    <citation type="submission" date="2009-10" db="EMBL/GenBank/DDBJ databases">
        <authorList>
            <person name="Qin X."/>
            <person name="Bachman B."/>
            <person name="Battles P."/>
            <person name="Bell A."/>
            <person name="Bess C."/>
            <person name="Bickham C."/>
            <person name="Chaboub L."/>
            <person name="Chen D."/>
            <person name="Coyle M."/>
            <person name="Deiros D.R."/>
            <person name="Dinh H."/>
            <person name="Forbes L."/>
            <person name="Fowler G."/>
            <person name="Francisco L."/>
            <person name="Fu Q."/>
            <person name="Gubbala S."/>
            <person name="Hale W."/>
            <person name="Han Y."/>
            <person name="Hemphill L."/>
            <person name="Highlander S.K."/>
            <person name="Hirani K."/>
            <person name="Hogues M."/>
            <person name="Jackson L."/>
            <person name="Jakkamsetti A."/>
            <person name="Javaid M."/>
            <person name="Jiang H."/>
            <person name="Korchina V."/>
            <person name="Kovar C."/>
            <person name="Lara F."/>
            <person name="Lee S."/>
            <person name="Mata R."/>
            <person name="Mathew T."/>
            <person name="Moen C."/>
            <person name="Morales K."/>
            <person name="Munidasa M."/>
            <person name="Nazareth L."/>
            <person name="Ngo R."/>
            <person name="Nguyen L."/>
            <person name="Okwuonu G."/>
            <person name="Ongeri F."/>
            <person name="Patil S."/>
            <person name="Petrosino J."/>
            <person name="Pham C."/>
            <person name="Pham P."/>
            <person name="Pu L.-L."/>
            <person name="Puazo M."/>
            <person name="Raj R."/>
            <person name="Reid J."/>
            <person name="Rouhana J."/>
            <person name="Saada N."/>
            <person name="Shang Y."/>
            <person name="Simmons D."/>
            <person name="Thornton R."/>
            <person name="Warren J."/>
            <person name="Weissenberger G."/>
            <person name="Zhang J."/>
            <person name="Zhang L."/>
            <person name="Zhou C."/>
            <person name="Zhu D."/>
            <person name="Muzny D."/>
            <person name="Worley K."/>
            <person name="Gibbs R."/>
        </authorList>
    </citation>
    <scope>NUCLEOTIDE SEQUENCE [LARGE SCALE GENOMIC DNA]</scope>
    <source>
        <strain evidence="16 17">DSM 17361</strain>
    </source>
</reference>
<dbReference type="PANTHER" id="PTHR43547:SF2">
    <property type="entry name" value="HYBRID SIGNAL TRANSDUCTION HISTIDINE KINASE C"/>
    <property type="match status" value="1"/>
</dbReference>
<dbReference type="OrthoDB" id="1116352at2"/>
<keyword evidence="4" id="KW-0808">Transferase</keyword>
<feature type="domain" description="HTH araC/xylS-type" evidence="13">
    <location>
        <begin position="857"/>
        <end position="957"/>
    </location>
</feature>
<dbReference type="Pfam" id="PF13181">
    <property type="entry name" value="TPR_8"/>
    <property type="match status" value="1"/>
</dbReference>
<dbReference type="SMART" id="SM00028">
    <property type="entry name" value="TPR"/>
    <property type="match status" value="5"/>
</dbReference>
<name>D1PZI8_9BACT</name>
<evidence type="ECO:0000313" key="16">
    <source>
        <dbReference type="EMBL" id="EFA43146.1"/>
    </source>
</evidence>
<dbReference type="Pfam" id="PF12833">
    <property type="entry name" value="HTH_18"/>
    <property type="match status" value="1"/>
</dbReference>
<dbReference type="InterPro" id="IPR003661">
    <property type="entry name" value="HisK_dim/P_dom"/>
</dbReference>
<dbReference type="PROSITE" id="PS50109">
    <property type="entry name" value="HIS_KIN"/>
    <property type="match status" value="1"/>
</dbReference>
<keyword evidence="10" id="KW-0802">TPR repeat</keyword>
<dbReference type="FunFam" id="3.30.565.10:FF:000006">
    <property type="entry name" value="Sensor histidine kinase WalK"/>
    <property type="match status" value="1"/>
</dbReference>
<organism evidence="16 17">
    <name type="scientific">Hallella bergensis DSM 17361</name>
    <dbReference type="NCBI Taxonomy" id="585502"/>
    <lineage>
        <taxon>Bacteria</taxon>
        <taxon>Pseudomonadati</taxon>
        <taxon>Bacteroidota</taxon>
        <taxon>Bacteroidia</taxon>
        <taxon>Bacteroidales</taxon>
        <taxon>Prevotellaceae</taxon>
        <taxon>Hallella</taxon>
    </lineage>
</organism>
<dbReference type="InterPro" id="IPR019734">
    <property type="entry name" value="TPR_rpt"/>
</dbReference>
<evidence type="ECO:0000256" key="1">
    <source>
        <dbReference type="ARBA" id="ARBA00000085"/>
    </source>
</evidence>
<evidence type="ECO:0000256" key="9">
    <source>
        <dbReference type="PROSITE-ProRule" id="PRU00169"/>
    </source>
</evidence>
<dbReference type="eggNOG" id="COG0457">
    <property type="taxonomic scope" value="Bacteria"/>
</dbReference>
<dbReference type="GO" id="GO:0000155">
    <property type="term" value="F:phosphorelay sensor kinase activity"/>
    <property type="evidence" value="ECO:0007669"/>
    <property type="project" value="InterPro"/>
</dbReference>
<evidence type="ECO:0000256" key="4">
    <source>
        <dbReference type="ARBA" id="ARBA00022679"/>
    </source>
</evidence>
<dbReference type="SMART" id="SM00387">
    <property type="entry name" value="HATPase_c"/>
    <property type="match status" value="1"/>
</dbReference>
<dbReference type="Gene3D" id="1.10.10.60">
    <property type="entry name" value="Homeodomain-like"/>
    <property type="match status" value="1"/>
</dbReference>
<keyword evidence="12" id="KW-0472">Membrane</keyword>